<organism evidence="1 2">
    <name type="scientific">Solea senegalensis</name>
    <name type="common">Senegalese sole</name>
    <dbReference type="NCBI Taxonomy" id="28829"/>
    <lineage>
        <taxon>Eukaryota</taxon>
        <taxon>Metazoa</taxon>
        <taxon>Chordata</taxon>
        <taxon>Craniata</taxon>
        <taxon>Vertebrata</taxon>
        <taxon>Euteleostomi</taxon>
        <taxon>Actinopterygii</taxon>
        <taxon>Neopterygii</taxon>
        <taxon>Teleostei</taxon>
        <taxon>Neoteleostei</taxon>
        <taxon>Acanthomorphata</taxon>
        <taxon>Carangaria</taxon>
        <taxon>Pleuronectiformes</taxon>
        <taxon>Pleuronectoidei</taxon>
        <taxon>Soleidae</taxon>
        <taxon>Solea</taxon>
    </lineage>
</organism>
<evidence type="ECO:0000313" key="2">
    <source>
        <dbReference type="Proteomes" id="UP000693946"/>
    </source>
</evidence>
<comment type="caution">
    <text evidence="1">The sequence shown here is derived from an EMBL/GenBank/DDBJ whole genome shotgun (WGS) entry which is preliminary data.</text>
</comment>
<dbReference type="EMBL" id="JAGKHQ010000422">
    <property type="protein sequence ID" value="KAG7468806.1"/>
    <property type="molecule type" value="Genomic_DNA"/>
</dbReference>
<reference evidence="1 2" key="1">
    <citation type="journal article" date="2021" name="Sci. Rep.">
        <title>Chromosome anchoring in Senegalese sole (Solea senegalensis) reveals sex-associated markers and genome rearrangements in flatfish.</title>
        <authorList>
            <person name="Guerrero-Cozar I."/>
            <person name="Gomez-Garrido J."/>
            <person name="Berbel C."/>
            <person name="Martinez-Blanch J.F."/>
            <person name="Alioto T."/>
            <person name="Claros M.G."/>
            <person name="Gagnaire P.A."/>
            <person name="Manchado M."/>
        </authorList>
    </citation>
    <scope>NUCLEOTIDE SEQUENCE [LARGE SCALE GENOMIC DNA]</scope>
    <source>
        <strain evidence="1">Sse05_10M</strain>
    </source>
</reference>
<dbReference type="AlphaFoldDB" id="A0AAV6PKL3"/>
<keyword evidence="2" id="KW-1185">Reference proteome</keyword>
<feature type="non-terminal residue" evidence="1">
    <location>
        <position position="1"/>
    </location>
</feature>
<name>A0AAV6PKL3_SOLSE</name>
<sequence length="88" mass="10135">RVTFTISCFQRSNLNIANVNSDTVTQTHRELDRIADSERRRYGALHWTPETVSVKQVETQSYCVSNLWNVYSCVNPPFSMAALLQRGR</sequence>
<gene>
    <name evidence="1" type="ORF">JOB18_016158</name>
</gene>
<proteinExistence type="predicted"/>
<protein>
    <submittedName>
        <fullName evidence="1">Uncharacterized protein</fullName>
    </submittedName>
</protein>
<evidence type="ECO:0000313" key="1">
    <source>
        <dbReference type="EMBL" id="KAG7468806.1"/>
    </source>
</evidence>
<accession>A0AAV6PKL3</accession>
<dbReference type="Proteomes" id="UP000693946">
    <property type="component" value="Unassembled WGS sequence"/>
</dbReference>